<reference evidence="1" key="1">
    <citation type="thesis" date="2021" institute="BYU ScholarsArchive" country="Provo, UT, USA">
        <title>Applications of and Algorithms for Genome Assembly and Genomic Analyses with an Emphasis on Marine Teleosts.</title>
        <authorList>
            <person name="Pickett B.D."/>
        </authorList>
    </citation>
    <scope>NUCLEOTIDE SEQUENCE</scope>
    <source>
        <strain evidence="1">HI-2016</strain>
    </source>
</reference>
<comment type="caution">
    <text evidence="1">The sequence shown here is derived from an EMBL/GenBank/DDBJ whole genome shotgun (WGS) entry which is preliminary data.</text>
</comment>
<gene>
    <name evidence="1" type="ORF">JZ751_018918</name>
</gene>
<keyword evidence="2" id="KW-1185">Reference proteome</keyword>
<protein>
    <submittedName>
        <fullName evidence="1">Uncharacterized protein</fullName>
    </submittedName>
</protein>
<dbReference type="EMBL" id="JAFBMS010000326">
    <property type="protein sequence ID" value="KAG9331515.1"/>
    <property type="molecule type" value="Genomic_DNA"/>
</dbReference>
<organism evidence="1 2">
    <name type="scientific">Albula glossodonta</name>
    <name type="common">roundjaw bonefish</name>
    <dbReference type="NCBI Taxonomy" id="121402"/>
    <lineage>
        <taxon>Eukaryota</taxon>
        <taxon>Metazoa</taxon>
        <taxon>Chordata</taxon>
        <taxon>Craniata</taxon>
        <taxon>Vertebrata</taxon>
        <taxon>Euteleostomi</taxon>
        <taxon>Actinopterygii</taxon>
        <taxon>Neopterygii</taxon>
        <taxon>Teleostei</taxon>
        <taxon>Albuliformes</taxon>
        <taxon>Albulidae</taxon>
        <taxon>Albula</taxon>
    </lineage>
</organism>
<dbReference type="Proteomes" id="UP000824540">
    <property type="component" value="Unassembled WGS sequence"/>
</dbReference>
<evidence type="ECO:0000313" key="1">
    <source>
        <dbReference type="EMBL" id="KAG9331515.1"/>
    </source>
</evidence>
<name>A0A8T2MTT7_9TELE</name>
<proteinExistence type="predicted"/>
<sequence>MGPHFASSHSLHYSAKEELGIIAQALSAIHVATAVPAQGGGVWAHACVAPGLQGWGEATIKDPLRSDVNWQKSGGLQGMARLPTNGETSGFPDFTINPNPVPYGHPPPPTPHNHSRLSWSWNFCVLDWPGLVAKGEGYALAVKTVQSNRYHDEHGGMGRAPREGVGFAPGFVSRARRRAGWGIVFLGNLNPGCSVTGYRRHWQASPQRPVLCTHNHPPSFSTVCITCISPAPIQTLVSRLHHAFFYRYSSPVTW</sequence>
<evidence type="ECO:0000313" key="2">
    <source>
        <dbReference type="Proteomes" id="UP000824540"/>
    </source>
</evidence>
<dbReference type="AlphaFoldDB" id="A0A8T2MTT7"/>
<accession>A0A8T2MTT7</accession>